<evidence type="ECO:0000313" key="2">
    <source>
        <dbReference type="Proteomes" id="UP000244077"/>
    </source>
</evidence>
<dbReference type="EMBL" id="QAOH01000008">
    <property type="protein sequence ID" value="PTQ71332.1"/>
    <property type="molecule type" value="Genomic_DNA"/>
</dbReference>
<sequence>MSTGAQYKQRMRKQYHTRTVGDERHTWDVHRLLRLARGRQTETIPLSAITELDALWWYREVDDLPTPRSIAHHIRLMQEADLRWPILLCADGRLMDGMHRVLKALVEGHREIQAVRFDPTPEPDFVNADVDALPYPDEEI</sequence>
<dbReference type="AlphaFoldDB" id="A0A2T5HIC3"/>
<name>A0A2T5HIC3_9RHOB</name>
<dbReference type="Proteomes" id="UP000244077">
    <property type="component" value="Unassembled WGS sequence"/>
</dbReference>
<evidence type="ECO:0008006" key="3">
    <source>
        <dbReference type="Google" id="ProtNLM"/>
    </source>
</evidence>
<reference evidence="1 2" key="1">
    <citation type="submission" date="2018-04" db="EMBL/GenBank/DDBJ databases">
        <title>Genomic Encyclopedia of Archaeal and Bacterial Type Strains, Phase II (KMG-II): from individual species to whole genera.</title>
        <authorList>
            <person name="Goeker M."/>
        </authorList>
    </citation>
    <scope>NUCLEOTIDE SEQUENCE [LARGE SCALE GENOMIC DNA]</scope>
    <source>
        <strain evidence="1 2">DSM 100434</strain>
    </source>
</reference>
<comment type="caution">
    <text evidence="1">The sequence shown here is derived from an EMBL/GenBank/DDBJ whole genome shotgun (WGS) entry which is preliminary data.</text>
</comment>
<organism evidence="1 2">
    <name type="scientific">Celeribacter persicus</name>
    <dbReference type="NCBI Taxonomy" id="1651082"/>
    <lineage>
        <taxon>Bacteria</taxon>
        <taxon>Pseudomonadati</taxon>
        <taxon>Pseudomonadota</taxon>
        <taxon>Alphaproteobacteria</taxon>
        <taxon>Rhodobacterales</taxon>
        <taxon>Roseobacteraceae</taxon>
        <taxon>Celeribacter</taxon>
    </lineage>
</organism>
<accession>A0A2T5HIC3</accession>
<keyword evidence="2" id="KW-1185">Reference proteome</keyword>
<evidence type="ECO:0000313" key="1">
    <source>
        <dbReference type="EMBL" id="PTQ71332.1"/>
    </source>
</evidence>
<proteinExistence type="predicted"/>
<protein>
    <recommendedName>
        <fullName evidence="3">ParB-like nuclease family protein</fullName>
    </recommendedName>
</protein>
<gene>
    <name evidence="1" type="ORF">C8N42_108108</name>
</gene>